<feature type="compositionally biased region" description="Basic and acidic residues" evidence="6">
    <location>
        <begin position="204"/>
        <end position="213"/>
    </location>
</feature>
<gene>
    <name evidence="7" type="ORF">GCM10025876_22940</name>
</gene>
<reference evidence="8" key="1">
    <citation type="journal article" date="2019" name="Int. J. Syst. Evol. Microbiol.">
        <title>The Global Catalogue of Microorganisms (GCM) 10K type strain sequencing project: providing services to taxonomists for standard genome sequencing and annotation.</title>
        <authorList>
            <consortium name="The Broad Institute Genomics Platform"/>
            <consortium name="The Broad Institute Genome Sequencing Center for Infectious Disease"/>
            <person name="Wu L."/>
            <person name="Ma J."/>
        </authorList>
    </citation>
    <scope>NUCLEOTIDE SEQUENCE [LARGE SCALE GENOMIC DNA]</scope>
    <source>
        <strain evidence="8">NBRC 112299</strain>
    </source>
</reference>
<evidence type="ECO:0000313" key="8">
    <source>
        <dbReference type="Proteomes" id="UP001157125"/>
    </source>
</evidence>
<keyword evidence="3" id="KW-0874">Quinone</keyword>
<dbReference type="InterPro" id="IPR022885">
    <property type="entry name" value="NDH1_su_D/H"/>
</dbReference>
<keyword evidence="2" id="KW-0813">Transport</keyword>
<comment type="caution">
    <text evidence="7">The sequence shown here is derived from an EMBL/GenBank/DDBJ whole genome shotgun (WGS) entry which is preliminary data.</text>
</comment>
<comment type="similarity">
    <text evidence="1">Belongs to the complex I 49 kDa subunit family.</text>
</comment>
<evidence type="ECO:0000256" key="3">
    <source>
        <dbReference type="ARBA" id="ARBA00022719"/>
    </source>
</evidence>
<sequence length="242" mass="26903">MSTDTKATGPIVEDPDVPEYTVYGSDWSEVADEAVRLGQQRIVMNMGPQHPSTHGVLRVMLEIEGETVTEARAGIGYLHTGIEKNMEFRTWTQGVTFCTRMDYVASMTQELAYCLGVEKLLGITDDVPERASVLRVLMAELTRIGSHLVAVGTGGNEPGRDHDHDHGLRGARGDLPRHRGHLGSAHQQRVHPSRWRGPGPARGWRRDDPRDDPQGEGGPRRAWPCSRWRTRSSRAASRTSRP</sequence>
<keyword evidence="4" id="KW-1278">Translocase</keyword>
<dbReference type="SUPFAM" id="SSF56762">
    <property type="entry name" value="HydB/Nqo4-like"/>
    <property type="match status" value="1"/>
</dbReference>
<evidence type="ECO:0000313" key="7">
    <source>
        <dbReference type="EMBL" id="GMA36090.1"/>
    </source>
</evidence>
<keyword evidence="5" id="KW-0520">NAD</keyword>
<dbReference type="EMBL" id="BSUN01000001">
    <property type="protein sequence ID" value="GMA36090.1"/>
    <property type="molecule type" value="Genomic_DNA"/>
</dbReference>
<feature type="region of interest" description="Disordered" evidence="6">
    <location>
        <begin position="152"/>
        <end position="242"/>
    </location>
</feature>
<accession>A0ABQ6IFM5</accession>
<evidence type="ECO:0000256" key="4">
    <source>
        <dbReference type="ARBA" id="ARBA00022967"/>
    </source>
</evidence>
<proteinExistence type="inferred from homology"/>
<dbReference type="Gene3D" id="1.10.645.10">
    <property type="entry name" value="Cytochrome-c3 Hydrogenase, chain B"/>
    <property type="match status" value="1"/>
</dbReference>
<evidence type="ECO:0000256" key="2">
    <source>
        <dbReference type="ARBA" id="ARBA00022448"/>
    </source>
</evidence>
<feature type="compositionally biased region" description="Low complexity" evidence="6">
    <location>
        <begin position="233"/>
        <end position="242"/>
    </location>
</feature>
<dbReference type="Proteomes" id="UP001157125">
    <property type="component" value="Unassembled WGS sequence"/>
</dbReference>
<dbReference type="PANTHER" id="PTHR11993">
    <property type="entry name" value="NADH-UBIQUINONE OXIDOREDUCTASE 49 KDA SUBUNIT"/>
    <property type="match status" value="1"/>
</dbReference>
<feature type="compositionally biased region" description="Basic and acidic residues" evidence="6">
    <location>
        <begin position="158"/>
        <end position="177"/>
    </location>
</feature>
<protein>
    <submittedName>
        <fullName evidence="7">Uncharacterized protein</fullName>
    </submittedName>
</protein>
<name>A0ABQ6IFM5_9MICO</name>
<organism evidence="7 8">
    <name type="scientific">Demequina litorisediminis</name>
    <dbReference type="NCBI Taxonomy" id="1849022"/>
    <lineage>
        <taxon>Bacteria</taxon>
        <taxon>Bacillati</taxon>
        <taxon>Actinomycetota</taxon>
        <taxon>Actinomycetes</taxon>
        <taxon>Micrococcales</taxon>
        <taxon>Demequinaceae</taxon>
        <taxon>Demequina</taxon>
    </lineage>
</organism>
<dbReference type="InterPro" id="IPR014029">
    <property type="entry name" value="NADH_UbQ_OxRdtase_49kDa_CS"/>
</dbReference>
<keyword evidence="8" id="KW-1185">Reference proteome</keyword>
<evidence type="ECO:0000256" key="1">
    <source>
        <dbReference type="ARBA" id="ARBA00005769"/>
    </source>
</evidence>
<evidence type="ECO:0000256" key="6">
    <source>
        <dbReference type="SAM" id="MobiDB-lite"/>
    </source>
</evidence>
<dbReference type="PANTHER" id="PTHR11993:SF10">
    <property type="entry name" value="NADH DEHYDROGENASE [UBIQUINONE] IRON-SULFUR PROTEIN 2, MITOCHONDRIAL"/>
    <property type="match status" value="1"/>
</dbReference>
<dbReference type="InterPro" id="IPR029014">
    <property type="entry name" value="NiFe-Hase_large"/>
</dbReference>
<evidence type="ECO:0000256" key="5">
    <source>
        <dbReference type="ARBA" id="ARBA00023027"/>
    </source>
</evidence>
<dbReference type="PROSITE" id="PS00535">
    <property type="entry name" value="COMPLEX1_49K"/>
    <property type="match status" value="1"/>
</dbReference>